<feature type="domain" description="2-C-methyl-D-erythritol 2,4-cyclodiphosphate synthase" evidence="11">
    <location>
        <begin position="218"/>
        <end position="371"/>
    </location>
</feature>
<name>A0A9D1MN33_9FIRM</name>
<keyword evidence="7 10" id="KW-0414">Isoprene biosynthesis</keyword>
<evidence type="ECO:0000256" key="6">
    <source>
        <dbReference type="ARBA" id="ARBA00022723"/>
    </source>
</evidence>
<keyword evidence="4 10" id="KW-0808">Transferase</keyword>
<gene>
    <name evidence="10" type="primary">ispDF</name>
    <name evidence="12" type="ORF">IAB07_05250</name>
</gene>
<feature type="binding site" evidence="10">
    <location>
        <begin position="349"/>
        <end position="352"/>
    </location>
    <ligand>
        <name>4-CDP-2-C-methyl-D-erythritol 2-phosphate</name>
        <dbReference type="ChEBI" id="CHEBI:57919"/>
    </ligand>
</feature>
<evidence type="ECO:0000313" key="13">
    <source>
        <dbReference type="Proteomes" id="UP000824145"/>
    </source>
</evidence>
<dbReference type="InterPro" id="IPR029044">
    <property type="entry name" value="Nucleotide-diphossugar_trans"/>
</dbReference>
<dbReference type="SUPFAM" id="SSF53448">
    <property type="entry name" value="Nucleotide-diphospho-sugar transferases"/>
    <property type="match status" value="1"/>
</dbReference>
<dbReference type="GO" id="GO:0050518">
    <property type="term" value="F:2-C-methyl-D-erythritol 4-phosphate cytidylyltransferase activity"/>
    <property type="evidence" value="ECO:0007669"/>
    <property type="project" value="UniProtKB-UniRule"/>
</dbReference>
<dbReference type="NCBIfam" id="TIGR00453">
    <property type="entry name" value="ispD"/>
    <property type="match status" value="1"/>
</dbReference>
<dbReference type="GO" id="GO:0016114">
    <property type="term" value="P:terpenoid biosynthetic process"/>
    <property type="evidence" value="ECO:0007669"/>
    <property type="project" value="InterPro"/>
</dbReference>
<dbReference type="HAMAP" id="MF_00107">
    <property type="entry name" value="IspF"/>
    <property type="match status" value="1"/>
</dbReference>
<dbReference type="GO" id="GO:0046872">
    <property type="term" value="F:metal ion binding"/>
    <property type="evidence" value="ECO:0007669"/>
    <property type="project" value="UniProtKB-KW"/>
</dbReference>
<dbReference type="EC" id="4.6.1.12" evidence="10"/>
<evidence type="ECO:0000256" key="4">
    <source>
        <dbReference type="ARBA" id="ARBA00022679"/>
    </source>
</evidence>
<keyword evidence="5 10" id="KW-0548">Nucleotidyltransferase</keyword>
<comment type="cofactor">
    <cofactor evidence="2 10">
        <name>a divalent metal cation</name>
        <dbReference type="ChEBI" id="CHEBI:60240"/>
    </cofactor>
</comment>
<evidence type="ECO:0000256" key="5">
    <source>
        <dbReference type="ARBA" id="ARBA00022695"/>
    </source>
</evidence>
<evidence type="ECO:0000256" key="2">
    <source>
        <dbReference type="ARBA" id="ARBA00001968"/>
    </source>
</evidence>
<proteinExistence type="inferred from homology"/>
<dbReference type="Gene3D" id="3.30.1330.50">
    <property type="entry name" value="2-C-methyl-D-erythritol 2,4-cyclodiphosphate synthase"/>
    <property type="match status" value="1"/>
</dbReference>
<dbReference type="InterPro" id="IPR001228">
    <property type="entry name" value="IspD"/>
</dbReference>
<evidence type="ECO:0000256" key="1">
    <source>
        <dbReference type="ARBA" id="ARBA00000200"/>
    </source>
</evidence>
<protein>
    <recommendedName>
        <fullName evidence="10">Bifunctional enzyme IspD/IspF</fullName>
    </recommendedName>
    <domain>
        <recommendedName>
            <fullName evidence="10">2-C-methyl-D-erythritol 4-phosphate cytidylyltransferase</fullName>
            <ecNumber evidence="10">2.7.7.60</ecNumber>
        </recommendedName>
        <alternativeName>
            <fullName evidence="10">4-diphosphocytidyl-2C-methyl-D-erythritol synthase</fullName>
        </alternativeName>
        <alternativeName>
            <fullName evidence="10">MEP cytidylyltransferase</fullName>
            <shortName evidence="10">MCT</shortName>
        </alternativeName>
    </domain>
    <domain>
        <recommendedName>
            <fullName evidence="10">2-C-methyl-D-erythritol 2,4-cyclodiphosphate synthase</fullName>
            <shortName evidence="10">MECDP-synthase</shortName>
            <shortName evidence="10">MECPP-synthase</shortName>
            <shortName evidence="10">MECPS</shortName>
            <ecNumber evidence="10">4.6.1.12</ecNumber>
        </recommendedName>
    </domain>
</protein>
<dbReference type="PANTHER" id="PTHR43181">
    <property type="entry name" value="2-C-METHYL-D-ERYTHRITOL 2,4-CYCLODIPHOSPHATE SYNTHASE, CHLOROPLASTIC"/>
    <property type="match status" value="1"/>
</dbReference>
<dbReference type="Pfam" id="PF02542">
    <property type="entry name" value="YgbB"/>
    <property type="match status" value="1"/>
</dbReference>
<dbReference type="HAMAP" id="MF_01520">
    <property type="entry name" value="IspDF"/>
    <property type="match status" value="1"/>
</dbReference>
<dbReference type="CDD" id="cd00554">
    <property type="entry name" value="MECDP_synthase"/>
    <property type="match status" value="1"/>
</dbReference>
<dbReference type="Proteomes" id="UP000824145">
    <property type="component" value="Unassembled WGS sequence"/>
</dbReference>
<dbReference type="InterPro" id="IPR020555">
    <property type="entry name" value="MECDP_synthase_CS"/>
</dbReference>
<dbReference type="PANTHER" id="PTHR43181:SF1">
    <property type="entry name" value="2-C-METHYL-D-ERYTHRITOL 2,4-CYCLODIPHOSPHATE SYNTHASE, CHLOROPLASTIC"/>
    <property type="match status" value="1"/>
</dbReference>
<feature type="binding site" evidence="10">
    <location>
        <position position="225"/>
    </location>
    <ligand>
        <name>a divalent metal cation</name>
        <dbReference type="ChEBI" id="CHEBI:60240"/>
    </ligand>
</feature>
<dbReference type="InterPro" id="IPR036571">
    <property type="entry name" value="MECDP_synthase_sf"/>
</dbReference>
<sequence length="373" mass="39672">MKINAVLPCAGRGERAGLGFNKTLALLGEKPVALVSAEQFAALPEVTRIVVVCGKGEEEDFRRALSPLADKTVFVTGGETRTASVAAGIAACEKDCEIIAVHDGARPYLSQALLRRTLDVCEKSGSALPVLPVTDSLREVHGEFSRAVDRSAYYAVQTPQVFEARSLRRAYDCALSDGFTFSDDAQVFERYIGRVTLCAGDPANIKLTTPADFAARGMRVGCGFDTHRLVEGRKLILGGVTIPHVKGLLGHSDADVLVHAVMDALLSAVHARDIGVLFPDTDEKYAGISSMKLLLEVKKLLDEKGAAVINVSAVILAQKPKLKDHIPTMSANIAQVLGIPEERVSISATTTEGIGLVGREEGISARACALVIV</sequence>
<dbReference type="GO" id="GO:0008685">
    <property type="term" value="F:2-C-methyl-D-erythritol 2,4-cyclodiphosphate synthase activity"/>
    <property type="evidence" value="ECO:0007669"/>
    <property type="project" value="UniProtKB-UniRule"/>
</dbReference>
<dbReference type="GO" id="GO:0019288">
    <property type="term" value="P:isopentenyl diphosphate biosynthetic process, methylerythritol 4-phosphate pathway"/>
    <property type="evidence" value="ECO:0007669"/>
    <property type="project" value="UniProtKB-UniRule"/>
</dbReference>
<comment type="caution">
    <text evidence="10">Lacks conserved residue(s) required for the propagation of feature annotation.</text>
</comment>
<comment type="pathway">
    <text evidence="10">Isoprenoid biosynthesis; isopentenyl diphosphate biosynthesis via DXP pathway; isopentenyl diphosphate from 1-deoxy-D-xylulose 5-phosphate: step 2/6.</text>
</comment>
<dbReference type="NCBIfam" id="TIGR00151">
    <property type="entry name" value="ispF"/>
    <property type="match status" value="1"/>
</dbReference>
<comment type="catalytic activity">
    <reaction evidence="1 10">
        <text>4-CDP-2-C-methyl-D-erythritol 2-phosphate = 2-C-methyl-D-erythritol 2,4-cyclic diphosphate + CMP</text>
        <dbReference type="Rhea" id="RHEA:23864"/>
        <dbReference type="ChEBI" id="CHEBI:57919"/>
        <dbReference type="ChEBI" id="CHEBI:58483"/>
        <dbReference type="ChEBI" id="CHEBI:60377"/>
        <dbReference type="EC" id="4.6.1.12"/>
    </reaction>
</comment>
<dbReference type="InterPro" id="IPR034683">
    <property type="entry name" value="IspD/TarI"/>
</dbReference>
<feature type="binding site" evidence="10">
    <location>
        <position position="259"/>
    </location>
    <ligand>
        <name>a divalent metal cation</name>
        <dbReference type="ChEBI" id="CHEBI:60240"/>
    </ligand>
</feature>
<feature type="binding site" evidence="10">
    <location>
        <begin position="251"/>
        <end position="252"/>
    </location>
    <ligand>
        <name>4-CDP-2-C-methyl-D-erythritol 2-phosphate</name>
        <dbReference type="ChEBI" id="CHEBI:57919"/>
    </ligand>
</feature>
<feature type="site" description="Transition state stabilizer" evidence="10">
    <location>
        <position position="15"/>
    </location>
</feature>
<dbReference type="Pfam" id="PF01128">
    <property type="entry name" value="IspD"/>
    <property type="match status" value="1"/>
</dbReference>
<evidence type="ECO:0000256" key="10">
    <source>
        <dbReference type="HAMAP-Rule" id="MF_01520"/>
    </source>
</evidence>
<dbReference type="Gene3D" id="3.90.550.10">
    <property type="entry name" value="Spore Coat Polysaccharide Biosynthesis Protein SpsA, Chain A"/>
    <property type="match status" value="1"/>
</dbReference>
<feature type="binding site" evidence="10">
    <location>
        <begin position="225"/>
        <end position="227"/>
    </location>
    <ligand>
        <name>4-CDP-2-C-methyl-D-erythritol 2-phosphate</name>
        <dbReference type="ChEBI" id="CHEBI:57919"/>
    </ligand>
</feature>
<evidence type="ECO:0000256" key="9">
    <source>
        <dbReference type="ARBA" id="ARBA00023268"/>
    </source>
</evidence>
<comment type="similarity">
    <text evidence="10">In the N-terminal section; belongs to the IspD/TarI cytidylyltransferase family. IspD subfamily.</text>
</comment>
<organism evidence="12 13">
    <name type="scientific">Candidatus Caccalectryoclostridium excrementigallinarum</name>
    <dbReference type="NCBI Taxonomy" id="2840710"/>
    <lineage>
        <taxon>Bacteria</taxon>
        <taxon>Bacillati</taxon>
        <taxon>Bacillota</taxon>
        <taxon>Clostridia</taxon>
        <taxon>Christensenellales</taxon>
        <taxon>Christensenellaceae</taxon>
        <taxon>Christensenellaceae incertae sedis</taxon>
        <taxon>Candidatus Caccalectryoclostridium</taxon>
    </lineage>
</organism>
<reference evidence="12" key="2">
    <citation type="journal article" date="2021" name="PeerJ">
        <title>Extensive microbial diversity within the chicken gut microbiome revealed by metagenomics and culture.</title>
        <authorList>
            <person name="Gilroy R."/>
            <person name="Ravi A."/>
            <person name="Getino M."/>
            <person name="Pursley I."/>
            <person name="Horton D.L."/>
            <person name="Alikhan N.F."/>
            <person name="Baker D."/>
            <person name="Gharbi K."/>
            <person name="Hall N."/>
            <person name="Watson M."/>
            <person name="Adriaenssens E.M."/>
            <person name="Foster-Nyarko E."/>
            <person name="Jarju S."/>
            <person name="Secka A."/>
            <person name="Antonio M."/>
            <person name="Oren A."/>
            <person name="Chaudhuri R.R."/>
            <person name="La Ragione R."/>
            <person name="Hildebrand F."/>
            <person name="Pallen M.J."/>
        </authorList>
    </citation>
    <scope>NUCLEOTIDE SEQUENCE</scope>
    <source>
        <strain evidence="12">9366</strain>
    </source>
</reference>
<dbReference type="EC" id="2.7.7.60" evidence="10"/>
<dbReference type="AlphaFoldDB" id="A0A9D1MN33"/>
<feature type="site" description="Transition state stabilizer" evidence="10">
    <location>
        <position position="251"/>
    </location>
</feature>
<dbReference type="PROSITE" id="PS01350">
    <property type="entry name" value="ISPF"/>
    <property type="match status" value="1"/>
</dbReference>
<dbReference type="EMBL" id="DVNJ01000030">
    <property type="protein sequence ID" value="HIU63151.1"/>
    <property type="molecule type" value="Genomic_DNA"/>
</dbReference>
<accession>A0A9D1MN33</accession>
<feature type="site" description="Transition state stabilizer" evidence="10">
    <location>
        <position position="22"/>
    </location>
</feature>
<dbReference type="SUPFAM" id="SSF69765">
    <property type="entry name" value="IpsF-like"/>
    <property type="match status" value="1"/>
</dbReference>
<keyword evidence="6 10" id="KW-0479">Metal-binding</keyword>
<feature type="binding site" evidence="10">
    <location>
        <begin position="273"/>
        <end position="275"/>
    </location>
    <ligand>
        <name>4-CDP-2-C-methyl-D-erythritol 2-phosphate</name>
        <dbReference type="ChEBI" id="CHEBI:57919"/>
    </ligand>
</feature>
<comment type="function">
    <text evidence="10">Bifunctional enzyme that catalyzes the formation of 4-diphosphocytidyl-2-C-methyl-D-erythritol from CTP and 2-C-methyl-D-erythritol 4-phosphate (MEP) (IspD), and catalyzes the conversion of 4-diphosphocytidyl-2-C-methyl-D-erythritol 2-phosphate (CDP-ME2P) to 2-C-methyl-D-erythritol 2,4-cyclodiphosphate (ME-CPP) with a corresponding release of cytidine 5-monophosphate (CMP) (IspF).</text>
</comment>
<dbReference type="InterPro" id="IPR026596">
    <property type="entry name" value="IspD/F"/>
</dbReference>
<evidence type="ECO:0000256" key="3">
    <source>
        <dbReference type="ARBA" id="ARBA00004709"/>
    </source>
</evidence>
<feature type="region of interest" description="2-C-methyl-D-erythritol 4-phosphate cytidylyltransferase" evidence="10">
    <location>
        <begin position="1"/>
        <end position="219"/>
    </location>
</feature>
<evidence type="ECO:0000313" key="12">
    <source>
        <dbReference type="EMBL" id="HIU63151.1"/>
    </source>
</evidence>
<feature type="binding site" evidence="10">
    <location>
        <position position="227"/>
    </location>
    <ligand>
        <name>a divalent metal cation</name>
        <dbReference type="ChEBI" id="CHEBI:60240"/>
    </ligand>
</feature>
<evidence type="ECO:0000256" key="7">
    <source>
        <dbReference type="ARBA" id="ARBA00023229"/>
    </source>
</evidence>
<keyword evidence="9 10" id="KW-0511">Multifunctional enzyme</keyword>
<feature type="binding site" evidence="10">
    <location>
        <begin position="278"/>
        <end position="282"/>
    </location>
    <ligand>
        <name>4-CDP-2-C-methyl-D-erythritol 2-phosphate</name>
        <dbReference type="ChEBI" id="CHEBI:57919"/>
    </ligand>
</feature>
<comment type="catalytic activity">
    <reaction evidence="10">
        <text>2-C-methyl-D-erythritol 4-phosphate + CTP + H(+) = 4-CDP-2-C-methyl-D-erythritol + diphosphate</text>
        <dbReference type="Rhea" id="RHEA:13429"/>
        <dbReference type="ChEBI" id="CHEBI:15378"/>
        <dbReference type="ChEBI" id="CHEBI:33019"/>
        <dbReference type="ChEBI" id="CHEBI:37563"/>
        <dbReference type="ChEBI" id="CHEBI:57823"/>
        <dbReference type="ChEBI" id="CHEBI:58262"/>
        <dbReference type="EC" id="2.7.7.60"/>
    </reaction>
</comment>
<evidence type="ECO:0000256" key="8">
    <source>
        <dbReference type="ARBA" id="ARBA00023239"/>
    </source>
</evidence>
<evidence type="ECO:0000259" key="11">
    <source>
        <dbReference type="Pfam" id="PF02542"/>
    </source>
</evidence>
<feature type="region of interest" description="2-C-methyl-D-erythritol 2,4-cyclodiphosphate synthase" evidence="10">
    <location>
        <begin position="219"/>
        <end position="373"/>
    </location>
</feature>
<comment type="pathway">
    <text evidence="3 10">Isoprenoid biosynthesis; isopentenyl diphosphate biosynthesis via DXP pathway; isopentenyl diphosphate from 1-deoxy-D-xylulose 5-phosphate: step 4/6.</text>
</comment>
<feature type="site" description="Positions MEP for the nucleophilic attack" evidence="10">
    <location>
        <position position="206"/>
    </location>
</feature>
<reference evidence="12" key="1">
    <citation type="submission" date="2020-10" db="EMBL/GenBank/DDBJ databases">
        <authorList>
            <person name="Gilroy R."/>
        </authorList>
    </citation>
    <scope>NUCLEOTIDE SEQUENCE</scope>
    <source>
        <strain evidence="12">9366</strain>
    </source>
</reference>
<keyword evidence="8 10" id="KW-0456">Lyase</keyword>
<comment type="caution">
    <text evidence="12">The sequence shown here is derived from an EMBL/GenBank/DDBJ whole genome shotgun (WGS) entry which is preliminary data.</text>
</comment>
<comment type="similarity">
    <text evidence="10">In the C-terminal section; belongs to the IspF family.</text>
</comment>
<dbReference type="InterPro" id="IPR003526">
    <property type="entry name" value="MECDP_synthase"/>
</dbReference>
<feature type="site" description="Transition state stabilizer" evidence="10">
    <location>
        <position position="350"/>
    </location>
</feature>
<feature type="binding site" evidence="10">
    <location>
        <position position="359"/>
    </location>
    <ligand>
        <name>4-CDP-2-C-methyl-D-erythritol 2-phosphate</name>
        <dbReference type="ChEBI" id="CHEBI:57919"/>
    </ligand>
</feature>
<dbReference type="CDD" id="cd02516">
    <property type="entry name" value="CDP-ME_synthetase"/>
    <property type="match status" value="1"/>
</dbReference>
<feature type="site" description="Positions MEP for the nucleophilic attack" evidence="10">
    <location>
        <position position="150"/>
    </location>
</feature>